<organism evidence="9 10">
    <name type="scientific">Dissophora globulifera</name>
    <dbReference type="NCBI Taxonomy" id="979702"/>
    <lineage>
        <taxon>Eukaryota</taxon>
        <taxon>Fungi</taxon>
        <taxon>Fungi incertae sedis</taxon>
        <taxon>Mucoromycota</taxon>
        <taxon>Mortierellomycotina</taxon>
        <taxon>Mortierellomycetes</taxon>
        <taxon>Mortierellales</taxon>
        <taxon>Mortierellaceae</taxon>
        <taxon>Dissophora</taxon>
    </lineage>
</organism>
<feature type="compositionally biased region" description="Polar residues" evidence="8">
    <location>
        <begin position="474"/>
        <end position="492"/>
    </location>
</feature>
<dbReference type="OrthoDB" id="7694678at2759"/>
<name>A0A9P6USA6_9FUNG</name>
<feature type="compositionally biased region" description="Acidic residues" evidence="8">
    <location>
        <begin position="263"/>
        <end position="281"/>
    </location>
</feature>
<evidence type="ECO:0000256" key="5">
    <source>
        <dbReference type="ARBA" id="ARBA00023204"/>
    </source>
</evidence>
<comment type="subcellular location">
    <subcellularLocation>
        <location evidence="1">Nucleus</location>
    </subcellularLocation>
</comment>
<feature type="region of interest" description="Disordered" evidence="8">
    <location>
        <begin position="812"/>
        <end position="831"/>
    </location>
</feature>
<feature type="region of interest" description="Disordered" evidence="8">
    <location>
        <begin position="853"/>
        <end position="1088"/>
    </location>
</feature>
<feature type="region of interest" description="Disordered" evidence="8">
    <location>
        <begin position="432"/>
        <end position="492"/>
    </location>
</feature>
<feature type="region of interest" description="Disordered" evidence="8">
    <location>
        <begin position="116"/>
        <end position="147"/>
    </location>
</feature>
<dbReference type="PANTHER" id="PTHR21541">
    <property type="entry name" value="BTB POZ DOMAIN CONTAINING 12"/>
    <property type="match status" value="1"/>
</dbReference>
<accession>A0A9P6USA6</accession>
<feature type="compositionally biased region" description="Low complexity" evidence="8">
    <location>
        <begin position="184"/>
        <end position="198"/>
    </location>
</feature>
<dbReference type="GO" id="GO:0033557">
    <property type="term" value="C:Slx1-Slx4 complex"/>
    <property type="evidence" value="ECO:0007669"/>
    <property type="project" value="InterPro"/>
</dbReference>
<feature type="region of interest" description="Disordered" evidence="8">
    <location>
        <begin position="737"/>
        <end position="806"/>
    </location>
</feature>
<evidence type="ECO:0000256" key="8">
    <source>
        <dbReference type="SAM" id="MobiDB-lite"/>
    </source>
</evidence>
<dbReference type="PANTHER" id="PTHR21541:SF3">
    <property type="entry name" value="STRUCTURE-SPECIFIC ENDONUCLEASE SUBUNIT SLX4"/>
    <property type="match status" value="1"/>
</dbReference>
<feature type="compositionally biased region" description="Low complexity" evidence="8">
    <location>
        <begin position="781"/>
        <end position="800"/>
    </location>
</feature>
<feature type="region of interest" description="Disordered" evidence="8">
    <location>
        <begin position="507"/>
        <end position="539"/>
    </location>
</feature>
<comment type="similarity">
    <text evidence="2">Belongs to the SLX4 family.</text>
</comment>
<evidence type="ECO:0000313" key="9">
    <source>
        <dbReference type="EMBL" id="KAG0317082.1"/>
    </source>
</evidence>
<dbReference type="EMBL" id="JAAAIP010000442">
    <property type="protein sequence ID" value="KAG0317082.1"/>
    <property type="molecule type" value="Genomic_DNA"/>
</dbReference>
<evidence type="ECO:0000256" key="2">
    <source>
        <dbReference type="ARBA" id="ARBA00006661"/>
    </source>
</evidence>
<feature type="compositionally biased region" description="Polar residues" evidence="8">
    <location>
        <begin position="31"/>
        <end position="40"/>
    </location>
</feature>
<feature type="compositionally biased region" description="Polar residues" evidence="8">
    <location>
        <begin position="971"/>
        <end position="988"/>
    </location>
</feature>
<dbReference type="GO" id="GO:0006260">
    <property type="term" value="P:DNA replication"/>
    <property type="evidence" value="ECO:0007669"/>
    <property type="project" value="InterPro"/>
</dbReference>
<protein>
    <recommendedName>
        <fullName evidence="7">Structure-specific endonuclease subunit SLX4</fullName>
    </recommendedName>
</protein>
<evidence type="ECO:0000313" key="10">
    <source>
        <dbReference type="Proteomes" id="UP000738325"/>
    </source>
</evidence>
<dbReference type="Pfam" id="PF09494">
    <property type="entry name" value="Slx4"/>
    <property type="match status" value="1"/>
</dbReference>
<feature type="region of interest" description="Disordered" evidence="8">
    <location>
        <begin position="371"/>
        <end position="410"/>
    </location>
</feature>
<feature type="compositionally biased region" description="Low complexity" evidence="8">
    <location>
        <begin position="999"/>
        <end position="1010"/>
    </location>
</feature>
<dbReference type="InterPro" id="IPR018574">
    <property type="entry name" value="Structure-sp_endonuc_su_Slx4"/>
</dbReference>
<keyword evidence="6" id="KW-0539">Nucleus</keyword>
<evidence type="ECO:0000256" key="6">
    <source>
        <dbReference type="ARBA" id="ARBA00023242"/>
    </source>
</evidence>
<feature type="compositionally biased region" description="Low complexity" evidence="8">
    <location>
        <begin position="126"/>
        <end position="143"/>
    </location>
</feature>
<keyword evidence="4" id="KW-0233">DNA recombination</keyword>
<feature type="region of interest" description="Disordered" evidence="8">
    <location>
        <begin position="239"/>
        <end position="283"/>
    </location>
</feature>
<feature type="region of interest" description="Disordered" evidence="8">
    <location>
        <begin position="1153"/>
        <end position="1173"/>
    </location>
</feature>
<comment type="caution">
    <text evidence="9">The sequence shown here is derived from an EMBL/GenBank/DDBJ whole genome shotgun (WGS) entry which is preliminary data.</text>
</comment>
<evidence type="ECO:0000256" key="4">
    <source>
        <dbReference type="ARBA" id="ARBA00023172"/>
    </source>
</evidence>
<keyword evidence="5" id="KW-0234">DNA repair</keyword>
<proteinExistence type="inferred from homology"/>
<sequence length="1399" mass="153647">MSNHAREDDGDDDFAALLRQHHASPTPPTPSRKTGSSSAFSLKRPAYKSISESQQRPAESHSAPPPSIHDAFQDVPEERIDLAECLICGKVLLHLDPARIEYHVNNCMDEQMEQFPREGHASAAQTTRSSSSSSRSSTPTSRISSKRDEYAGAQVDYLTMIRTCPICKLDWPLSNTHQGAKGNAASRGTTGMTSGSGAQSRTARQKVEHMKRCAKENKRTVQSLVYQIRLLRERYERSMTLGTPMDASQRDNPSQDMDKDEFMDSEPADDDEEPREPEVNESDYAVVSVGSHTPTRVSKTAIKQVVSLAETADGDFISDAIITTVHAPTPSRPPRLSRLQQLGQDQQDESLQLALAISRSESESYFGSDLDFPGDGSATPMTWTMAPSLRKGNKRRKRTEQERSETTIRPMAEVQQLIQANVGALLFPELEDASSPTASDDESGGLDGRNNGPVKTPPWRPSRFAGLSRADLQVGSSQTSEPDDAPSSQQSLWDLSQHRDIHDVEHLDLDADGQHGDRTTDTGEPDDDVQRRQRRRINVDADNYVSQFMRQYTNRNSFGEGSMQSRAEPVPKESAVLDNASDTIPRQQRQDNEFTSPLWSTTKARTIPFIKHKELIQQAFEKSLKSEIVSHLETMARQVQQAKLDAYHKIIGSLLRHPVAAGLVQQEPADVDLVDDEADLDDMDEAQQDLDNYEEPSSPLLRFSKRTEPPWSETDDLYSLLYDDASFTNRLPSPVLPTAGGHIQSEGPIVVESDTSFQEERPSEPGYDDNDGQTNAILVYSPSASDLASASASQQNNPADHNTIDLDLIPSPIASFQSDDTPDSLRRISSSSCELPPPLDFIKLGYHNAASLSAPPLRSPTRDSYQRQSPASEGGRHADDDGGPFSDSAWTESRWIGATTPKSNSRVRDAVGDMAGGSMRAPPGRPRSAVKIRTGLPVPLSAPSSPTIPPTQPTSKRDPLHGLPLRKPLQDPSQPSLTGSKPTANTTVESDDDFDFEKQSAVSRSQRSVSPLHAASPGPETSVQNPRTPSRGSNNRRPPPMASQSAVTPFRSSTIPGEIDPQSLALTGADIRRPAAPRTTPSSKIRSQRRAEALAAESAKMVARITSLRRRPDYENMSVPRLRLEAATFGLKAVKKAVLVEQLTTIWERLNPHAPASASEDGGEQAHGNAEEDELEVIRRVRDIDYGGHHIDGDAAVDTFYEDDGILYSVDSSDPLGSEQVGGTSIDDALDLDLDLDSLPQHAGVSISRAGIMTFGTPHSYSESDAQDIVDIDSDGDQTDVTEEYLGSEDPLISPIHLELEDDALPSEHDPVVTTASLEHRLFHFLENNAHFRKQYLTYKPLDVEELWEACQAAGIVCNRKEVRHFLDNQGIVCIVPAHSTLAGSWRKQAKKRKLAHRP</sequence>
<gene>
    <name evidence="9" type="ORF">BGZ99_006515</name>
</gene>
<feature type="compositionally biased region" description="Polar residues" evidence="8">
    <location>
        <begin position="1042"/>
        <end position="1055"/>
    </location>
</feature>
<feature type="compositionally biased region" description="Low complexity" evidence="8">
    <location>
        <begin position="1025"/>
        <end position="1036"/>
    </location>
</feature>
<dbReference type="GO" id="GO:0000712">
    <property type="term" value="P:resolution of meiotic recombination intermediates"/>
    <property type="evidence" value="ECO:0007669"/>
    <property type="project" value="TreeGrafter"/>
</dbReference>
<keyword evidence="3" id="KW-0227">DNA damage</keyword>
<evidence type="ECO:0000256" key="7">
    <source>
        <dbReference type="ARBA" id="ARBA00029496"/>
    </source>
</evidence>
<feature type="region of interest" description="Disordered" evidence="8">
    <location>
        <begin position="177"/>
        <end position="207"/>
    </location>
</feature>
<evidence type="ECO:0000256" key="1">
    <source>
        <dbReference type="ARBA" id="ARBA00004123"/>
    </source>
</evidence>
<evidence type="ECO:0000256" key="3">
    <source>
        <dbReference type="ARBA" id="ARBA00022763"/>
    </source>
</evidence>
<reference evidence="9" key="1">
    <citation type="journal article" date="2020" name="Fungal Divers.">
        <title>Resolving the Mortierellaceae phylogeny through synthesis of multi-gene phylogenetics and phylogenomics.</title>
        <authorList>
            <person name="Vandepol N."/>
            <person name="Liber J."/>
            <person name="Desiro A."/>
            <person name="Na H."/>
            <person name="Kennedy M."/>
            <person name="Barry K."/>
            <person name="Grigoriev I.V."/>
            <person name="Miller A.N."/>
            <person name="O'Donnell K."/>
            <person name="Stajich J.E."/>
            <person name="Bonito G."/>
        </authorList>
    </citation>
    <scope>NUCLEOTIDE SEQUENCE</scope>
    <source>
        <strain evidence="9">REB-010B</strain>
    </source>
</reference>
<dbReference type="Proteomes" id="UP000738325">
    <property type="component" value="Unassembled WGS sequence"/>
</dbReference>
<feature type="compositionally biased region" description="Basic and acidic residues" evidence="8">
    <location>
        <begin position="507"/>
        <end position="521"/>
    </location>
</feature>
<feature type="region of interest" description="Disordered" evidence="8">
    <location>
        <begin position="1"/>
        <end position="71"/>
    </location>
</feature>
<keyword evidence="10" id="KW-1185">Reference proteome</keyword>
<dbReference type="GO" id="GO:0006281">
    <property type="term" value="P:DNA repair"/>
    <property type="evidence" value="ECO:0007669"/>
    <property type="project" value="UniProtKB-KW"/>
</dbReference>